<feature type="transmembrane region" description="Helical" evidence="8">
    <location>
        <begin position="196"/>
        <end position="216"/>
    </location>
</feature>
<dbReference type="GO" id="GO:0008519">
    <property type="term" value="F:ammonium channel activity"/>
    <property type="evidence" value="ECO:0007669"/>
    <property type="project" value="InterPro"/>
</dbReference>
<evidence type="ECO:0000256" key="6">
    <source>
        <dbReference type="ARBA" id="ARBA00023136"/>
    </source>
</evidence>
<evidence type="ECO:0000256" key="7">
    <source>
        <dbReference type="ARBA" id="ARBA00023177"/>
    </source>
</evidence>
<protein>
    <recommendedName>
        <fullName evidence="8">Ammonium transporter</fullName>
    </recommendedName>
</protein>
<gene>
    <name evidence="10" type="ORF">CBRE1094_LOCUS21916</name>
</gene>
<dbReference type="EMBL" id="HBGU01040182">
    <property type="protein sequence ID" value="CAD9468585.1"/>
    <property type="molecule type" value="Transcribed_RNA"/>
</dbReference>
<feature type="domain" description="Ammonium transporter AmtB-like" evidence="9">
    <location>
        <begin position="40"/>
        <end position="468"/>
    </location>
</feature>
<comment type="caution">
    <text evidence="8">Lacks conserved residue(s) required for the propagation of feature annotation.</text>
</comment>
<organism evidence="10">
    <name type="scientific">Haptolina brevifila</name>
    <dbReference type="NCBI Taxonomy" id="156173"/>
    <lineage>
        <taxon>Eukaryota</taxon>
        <taxon>Haptista</taxon>
        <taxon>Haptophyta</taxon>
        <taxon>Prymnesiophyceae</taxon>
        <taxon>Prymnesiales</taxon>
        <taxon>Prymnesiaceae</taxon>
        <taxon>Haptolina</taxon>
    </lineage>
</organism>
<comment type="subcellular location">
    <subcellularLocation>
        <location evidence="8">Cell membrane</location>
        <topology evidence="8">Multi-pass membrane protein</topology>
    </subcellularLocation>
    <subcellularLocation>
        <location evidence="1">Membrane</location>
        <topology evidence="1">Multi-pass membrane protein</topology>
    </subcellularLocation>
</comment>
<evidence type="ECO:0000256" key="5">
    <source>
        <dbReference type="ARBA" id="ARBA00022989"/>
    </source>
</evidence>
<evidence type="ECO:0000256" key="3">
    <source>
        <dbReference type="ARBA" id="ARBA00022448"/>
    </source>
</evidence>
<proteinExistence type="inferred from homology"/>
<dbReference type="AlphaFoldDB" id="A0A7S2DZY3"/>
<dbReference type="Pfam" id="PF00909">
    <property type="entry name" value="Ammonium_transp"/>
    <property type="match status" value="1"/>
</dbReference>
<dbReference type="PANTHER" id="PTHR11730:SF6">
    <property type="entry name" value="AMMONIUM TRANSPORTER"/>
    <property type="match status" value="1"/>
</dbReference>
<evidence type="ECO:0000256" key="8">
    <source>
        <dbReference type="RuleBase" id="RU362002"/>
    </source>
</evidence>
<evidence type="ECO:0000256" key="1">
    <source>
        <dbReference type="ARBA" id="ARBA00004141"/>
    </source>
</evidence>
<dbReference type="GO" id="GO:0005886">
    <property type="term" value="C:plasma membrane"/>
    <property type="evidence" value="ECO:0007669"/>
    <property type="project" value="UniProtKB-SubCell"/>
</dbReference>
<evidence type="ECO:0000259" key="9">
    <source>
        <dbReference type="Pfam" id="PF00909"/>
    </source>
</evidence>
<feature type="transmembrane region" description="Helical" evidence="8">
    <location>
        <begin position="237"/>
        <end position="254"/>
    </location>
</feature>
<evidence type="ECO:0000256" key="2">
    <source>
        <dbReference type="ARBA" id="ARBA00005887"/>
    </source>
</evidence>
<feature type="transmembrane region" description="Helical" evidence="8">
    <location>
        <begin position="156"/>
        <end position="176"/>
    </location>
</feature>
<keyword evidence="4 8" id="KW-0812">Transmembrane</keyword>
<dbReference type="SUPFAM" id="SSF111352">
    <property type="entry name" value="Ammonium transporter"/>
    <property type="match status" value="1"/>
</dbReference>
<feature type="transmembrane region" description="Helical" evidence="8">
    <location>
        <begin position="361"/>
        <end position="381"/>
    </location>
</feature>
<keyword evidence="5 8" id="KW-1133">Transmembrane helix</keyword>
<name>A0A7S2DZY3_9EUKA</name>
<dbReference type="Gene3D" id="1.10.3430.10">
    <property type="entry name" value="Ammonium transporter AmtB like domains"/>
    <property type="match status" value="1"/>
</dbReference>
<dbReference type="InterPro" id="IPR029020">
    <property type="entry name" value="Ammonium/urea_transptr"/>
</dbReference>
<reference evidence="10" key="1">
    <citation type="submission" date="2021-01" db="EMBL/GenBank/DDBJ databases">
        <authorList>
            <person name="Corre E."/>
            <person name="Pelletier E."/>
            <person name="Niang G."/>
            <person name="Scheremetjew M."/>
            <person name="Finn R."/>
            <person name="Kale V."/>
            <person name="Holt S."/>
            <person name="Cochrane G."/>
            <person name="Meng A."/>
            <person name="Brown T."/>
            <person name="Cohen L."/>
        </authorList>
    </citation>
    <scope>NUCLEOTIDE SEQUENCE</scope>
    <source>
        <strain evidence="10">UTEX LB 985</strain>
    </source>
</reference>
<evidence type="ECO:0000313" key="10">
    <source>
        <dbReference type="EMBL" id="CAD9468585.1"/>
    </source>
</evidence>
<keyword evidence="6 8" id="KW-0472">Membrane</keyword>
<accession>A0A7S2DZY3</accession>
<keyword evidence="7 8" id="KW-0924">Ammonia transport</keyword>
<sequence length="487" mass="51288">MSTTQIASLELVVAQQTQLIADQAATIANIKAETDTFYVFWAATLVFLMQCGFAVLAAGSVREKNVRNILLKNGLDACVGCIVWFLVGYGLATTSEDGNRFIGNDRAKFALSGLNDRGTTNEAGYDWISFFFSYTFAAAAATIVSGAVAERCKLSAYIIYTCVITGFIYPCVVHWVWDTSGFLSAVNPNHVLGGVIDFAGSGVVHMTGGIASFVAAKILGPRRGRWENPKEFEGHSTPLQILGTFLLWFGWYGFNGGSTLVLHGQANTMARVAVTTTISGAVSGCSGVLLKRFLPTALGGSHVFDVGHTCNSILGGLVGVTAGCATFSPGAAFACGIVSSIFYHAGSCTSRKLKIDDPLDAFAVHGACGFWGVIAVGLFTLKPYSYAPHVSHEIYGGINGSHDGGIFTGETNGSLFYSQLVCAIIEVGWVASCSTVLFGGLHLLGLLRVNAADEAMGLDNSKHGGSAYRVDRPIEATQPVKVGTATV</sequence>
<feature type="transmembrane region" description="Helical" evidence="8">
    <location>
        <begin position="73"/>
        <end position="92"/>
    </location>
</feature>
<feature type="transmembrane region" description="Helical" evidence="8">
    <location>
        <begin position="416"/>
        <end position="438"/>
    </location>
</feature>
<dbReference type="PANTHER" id="PTHR11730">
    <property type="entry name" value="AMMONIUM TRANSPORTER"/>
    <property type="match status" value="1"/>
</dbReference>
<comment type="similarity">
    <text evidence="2 8">Belongs to the ammonia transporter channel (TC 1.A.11.2) family.</text>
</comment>
<dbReference type="InterPro" id="IPR001905">
    <property type="entry name" value="Ammonium_transpt"/>
</dbReference>
<feature type="transmembrane region" description="Helical" evidence="8">
    <location>
        <begin position="127"/>
        <end position="149"/>
    </location>
</feature>
<evidence type="ECO:0000256" key="4">
    <source>
        <dbReference type="ARBA" id="ARBA00022692"/>
    </source>
</evidence>
<keyword evidence="3 8" id="KW-0813">Transport</keyword>
<feature type="transmembrane region" description="Helical" evidence="8">
    <location>
        <begin position="38"/>
        <end position="61"/>
    </location>
</feature>
<dbReference type="InterPro" id="IPR024041">
    <property type="entry name" value="NH4_transpt_AmtB-like_dom"/>
</dbReference>
<dbReference type="GO" id="GO:0097272">
    <property type="term" value="P:ammonium homeostasis"/>
    <property type="evidence" value="ECO:0007669"/>
    <property type="project" value="TreeGrafter"/>
</dbReference>
<dbReference type="NCBIfam" id="TIGR00836">
    <property type="entry name" value="amt"/>
    <property type="match status" value="1"/>
</dbReference>